<feature type="domain" description="Helix-turn-helix" evidence="2">
    <location>
        <begin position="4"/>
        <end position="56"/>
    </location>
</feature>
<evidence type="ECO:0000256" key="1">
    <source>
        <dbReference type="SAM" id="MobiDB-lite"/>
    </source>
</evidence>
<feature type="region of interest" description="Disordered" evidence="1">
    <location>
        <begin position="53"/>
        <end position="84"/>
    </location>
</feature>
<evidence type="ECO:0000313" key="3">
    <source>
        <dbReference type="EMBL" id="NDU42813.1"/>
    </source>
</evidence>
<dbReference type="InterPro" id="IPR041657">
    <property type="entry name" value="HTH_17"/>
</dbReference>
<organism evidence="3">
    <name type="scientific">Acidithiobacillus ferrianus</name>
    <dbReference type="NCBI Taxonomy" id="2678518"/>
    <lineage>
        <taxon>Bacteria</taxon>
        <taxon>Pseudomonadati</taxon>
        <taxon>Pseudomonadota</taxon>
        <taxon>Acidithiobacillia</taxon>
        <taxon>Acidithiobacillales</taxon>
        <taxon>Acidithiobacillaceae</taxon>
        <taxon>Acidithiobacillus</taxon>
    </lineage>
</organism>
<comment type="caution">
    <text evidence="3">The sequence shown here is derived from an EMBL/GenBank/DDBJ whole genome shotgun (WGS) entry which is preliminary data.</text>
</comment>
<dbReference type="EMBL" id="WNJL01000034">
    <property type="protein sequence ID" value="NDU42813.1"/>
    <property type="molecule type" value="Genomic_DNA"/>
</dbReference>
<name>A0A845U7G4_9PROT</name>
<evidence type="ECO:0000259" key="2">
    <source>
        <dbReference type="Pfam" id="PF12728"/>
    </source>
</evidence>
<gene>
    <name evidence="3" type="ORF">GL267_09225</name>
</gene>
<dbReference type="Pfam" id="PF12728">
    <property type="entry name" value="HTH_17"/>
    <property type="match status" value="1"/>
</dbReference>
<dbReference type="RefSeq" id="WP_163098040.1">
    <property type="nucleotide sequence ID" value="NZ_CP127523.1"/>
</dbReference>
<sequence length="84" mass="9520">MEKLLTAADLAEILGFAKRSVVNMAREKPHTLPPYIRVSDSYRWRPSTVQAWMDDKSQTGQKAQEAVPAKGTEQPKRGRGRPRK</sequence>
<protein>
    <submittedName>
        <fullName evidence="3">Helix-turn-helix domain-containing protein</fullName>
    </submittedName>
</protein>
<proteinExistence type="predicted"/>
<accession>A0A845U7G4</accession>
<reference evidence="3" key="1">
    <citation type="submission" date="2019-11" db="EMBL/GenBank/DDBJ databases">
        <title>Acidithiobacillus ferrianus sp. nov.: a facultatively anaerobic and extremely acidophilic chemolithoautotroph.</title>
        <authorList>
            <person name="Norris P.R."/>
            <person name="Falagan C."/>
            <person name="Moya-Beltran A."/>
            <person name="Castro M."/>
            <person name="Quatrini R."/>
            <person name="Johnson D.B."/>
        </authorList>
    </citation>
    <scope>NUCLEOTIDE SEQUENCE [LARGE SCALE GENOMIC DNA]</scope>
    <source>
        <strain evidence="3">MG</strain>
    </source>
</reference>
<dbReference type="AlphaFoldDB" id="A0A845U7G4"/>